<keyword evidence="3" id="KW-1185">Reference proteome</keyword>
<organism evidence="2 3">
    <name type="scientific">Chitinophaga defluvii</name>
    <dbReference type="NCBI Taxonomy" id="3163343"/>
    <lineage>
        <taxon>Bacteria</taxon>
        <taxon>Pseudomonadati</taxon>
        <taxon>Bacteroidota</taxon>
        <taxon>Chitinophagia</taxon>
        <taxon>Chitinophagales</taxon>
        <taxon>Chitinophagaceae</taxon>
        <taxon>Chitinophaga</taxon>
    </lineage>
</organism>
<dbReference type="Proteomes" id="UP001549749">
    <property type="component" value="Unassembled WGS sequence"/>
</dbReference>
<reference evidence="2 3" key="1">
    <citation type="submission" date="2024-06" db="EMBL/GenBank/DDBJ databases">
        <title>Chitinophaga defluvii sp. nov., isolated from municipal sewage.</title>
        <authorList>
            <person name="Zhang L."/>
        </authorList>
    </citation>
    <scope>NUCLEOTIDE SEQUENCE [LARGE SCALE GENOMIC DNA]</scope>
    <source>
        <strain evidence="2 3">H8</strain>
    </source>
</reference>
<feature type="chain" id="PRO_5047143851" evidence="1">
    <location>
        <begin position="24"/>
        <end position="214"/>
    </location>
</feature>
<protein>
    <submittedName>
        <fullName evidence="2">TerB family tellurite resistance protein</fullName>
    </submittedName>
</protein>
<dbReference type="RefSeq" id="WP_354663278.1">
    <property type="nucleotide sequence ID" value="NZ_JBEXAC010000002.1"/>
</dbReference>
<name>A0ABV2TCG1_9BACT</name>
<feature type="signal peptide" evidence="1">
    <location>
        <begin position="1"/>
        <end position="23"/>
    </location>
</feature>
<sequence length="214" mass="23579">MKKILLVILVCLSGSQLPLRANAQAAEAAQLALNIEKLAQLKSILTTLEKGYVIVSKGYGTVKSLTEGNFSLHKVFLDGLMQVSPAVKKYKKVATIIEYQIQLIKECKIAARRFTAPDLFGSSEISYMVGVFDNVATGSLKNLDELVNVVTAGSLRMSDDERLSSIDKIYADMEDRLTFVREFGSSCSLMALSRSKAKNQVTGMERLYGIQNLR</sequence>
<evidence type="ECO:0000313" key="2">
    <source>
        <dbReference type="EMBL" id="MET7000726.1"/>
    </source>
</evidence>
<proteinExistence type="predicted"/>
<keyword evidence="1" id="KW-0732">Signal</keyword>
<evidence type="ECO:0000313" key="3">
    <source>
        <dbReference type="Proteomes" id="UP001549749"/>
    </source>
</evidence>
<gene>
    <name evidence="2" type="ORF">ABR189_25305</name>
</gene>
<dbReference type="EMBL" id="JBEXAC010000002">
    <property type="protein sequence ID" value="MET7000726.1"/>
    <property type="molecule type" value="Genomic_DNA"/>
</dbReference>
<evidence type="ECO:0000256" key="1">
    <source>
        <dbReference type="SAM" id="SignalP"/>
    </source>
</evidence>
<comment type="caution">
    <text evidence="2">The sequence shown here is derived from an EMBL/GenBank/DDBJ whole genome shotgun (WGS) entry which is preliminary data.</text>
</comment>
<accession>A0ABV2TCG1</accession>